<gene>
    <name evidence="9" type="ORF">TWF694_006070</name>
</gene>
<dbReference type="Gene3D" id="1.20.1250.20">
    <property type="entry name" value="MFS general substrate transporter like domains"/>
    <property type="match status" value="1"/>
</dbReference>
<dbReference type="PROSITE" id="PS00216">
    <property type="entry name" value="SUGAR_TRANSPORT_1"/>
    <property type="match status" value="1"/>
</dbReference>
<organism evidence="9 10">
    <name type="scientific">Orbilia ellipsospora</name>
    <dbReference type="NCBI Taxonomy" id="2528407"/>
    <lineage>
        <taxon>Eukaryota</taxon>
        <taxon>Fungi</taxon>
        <taxon>Dikarya</taxon>
        <taxon>Ascomycota</taxon>
        <taxon>Pezizomycotina</taxon>
        <taxon>Orbiliomycetes</taxon>
        <taxon>Orbiliales</taxon>
        <taxon>Orbiliaceae</taxon>
        <taxon>Orbilia</taxon>
    </lineage>
</organism>
<reference evidence="9 10" key="1">
    <citation type="submission" date="2019-10" db="EMBL/GenBank/DDBJ databases">
        <authorList>
            <person name="Palmer J.M."/>
        </authorList>
    </citation>
    <scope>NUCLEOTIDE SEQUENCE [LARGE SCALE GENOMIC DNA]</scope>
    <source>
        <strain evidence="9 10">TWF694</strain>
    </source>
</reference>
<feature type="transmembrane region" description="Helical" evidence="7">
    <location>
        <begin position="490"/>
        <end position="509"/>
    </location>
</feature>
<feature type="transmembrane region" description="Helical" evidence="7">
    <location>
        <begin position="319"/>
        <end position="341"/>
    </location>
</feature>
<comment type="similarity">
    <text evidence="2">Belongs to the major facilitator superfamily. Sugar transporter (TC 2.A.1.1) family.</text>
</comment>
<name>A0AAV9WTE8_9PEZI</name>
<proteinExistence type="inferred from homology"/>
<dbReference type="Proteomes" id="UP001365542">
    <property type="component" value="Unassembled WGS sequence"/>
</dbReference>
<feature type="transmembrane region" description="Helical" evidence="7">
    <location>
        <begin position="214"/>
        <end position="236"/>
    </location>
</feature>
<dbReference type="InterPro" id="IPR050360">
    <property type="entry name" value="MFS_Sugar_Transporters"/>
</dbReference>
<comment type="subcellular location">
    <subcellularLocation>
        <location evidence="1">Membrane</location>
        <topology evidence="1">Multi-pass membrane protein</topology>
    </subcellularLocation>
</comment>
<keyword evidence="10" id="KW-1185">Reference proteome</keyword>
<dbReference type="PANTHER" id="PTHR48022:SF64">
    <property type="entry name" value="MAJOR FACILITATOR SUPERFAMILY (MFS) PROFILE DOMAIN-CONTAINING PROTEIN"/>
    <property type="match status" value="1"/>
</dbReference>
<feature type="transmembrane region" description="Helical" evidence="7">
    <location>
        <begin position="419"/>
        <end position="440"/>
    </location>
</feature>
<keyword evidence="3" id="KW-0813">Transport</keyword>
<dbReference type="Pfam" id="PF00083">
    <property type="entry name" value="Sugar_tr"/>
    <property type="match status" value="1"/>
</dbReference>
<keyword evidence="6 7" id="KW-0472">Membrane</keyword>
<dbReference type="PROSITE" id="PS50850">
    <property type="entry name" value="MFS"/>
    <property type="match status" value="1"/>
</dbReference>
<comment type="caution">
    <text evidence="9">The sequence shown here is derived from an EMBL/GenBank/DDBJ whole genome shotgun (WGS) entry which is preliminary data.</text>
</comment>
<feature type="transmembrane region" description="Helical" evidence="7">
    <location>
        <begin position="146"/>
        <end position="170"/>
    </location>
</feature>
<dbReference type="GO" id="GO:0016020">
    <property type="term" value="C:membrane"/>
    <property type="evidence" value="ECO:0007669"/>
    <property type="project" value="UniProtKB-SubCell"/>
</dbReference>
<dbReference type="InterPro" id="IPR020846">
    <property type="entry name" value="MFS_dom"/>
</dbReference>
<protein>
    <recommendedName>
        <fullName evidence="8">Major facilitator superfamily (MFS) profile domain-containing protein</fullName>
    </recommendedName>
</protein>
<sequence>MFCEFWRRVKYSIKLDVKNDASTPKSILTYPNASVGVWWIDPALRPLNFRVGILFLAAVANGYSSSLITGLMIIQSWRVLFGITIDHYNPKLISFTIAALVFGGVPFFIAASYISDRLGRRFCLCIGIWIMLVGSIAQCIAKGIEAFIVCRVMIGIGLAFNQISAPTLVIETAHPRHREEMIVLYNVFWYFGAALAAIASLVALKTHAADDWGWRIPCIVQVVIPFIQLITFPLVLESPRYLVAAGRRIAAEAMLYKYHSVIRRKDSQAIDPLVEEEIRRMSQAITQERNLLAAKKAANPSYSVWREFLSGNRNRHRTFICIIVGIMIQLTGNGVISFYLFPMLNSVGVSSHLVAAAINVGLQFYNLFWGSMGAHFSLKYGRRALWLTSAIGMFLSMIGLGASAATYLGEFHDTGRKSVVHGGIQIALIFIFYGFYSIGFTPLQVGYVEEVLPYHLRAKGVALNWFVVFLVGGGTQIANAYGLVKLTWRLYFIYTSLLALWNAVIYFTFPETKGFSCLEDIPKLLFQDPEYTVNQGIATDGGLQANDIPTAGPSNTREPT</sequence>
<feature type="transmembrane region" description="Helical" evidence="7">
    <location>
        <begin position="182"/>
        <end position="202"/>
    </location>
</feature>
<evidence type="ECO:0000313" key="10">
    <source>
        <dbReference type="Proteomes" id="UP001365542"/>
    </source>
</evidence>
<evidence type="ECO:0000256" key="3">
    <source>
        <dbReference type="ARBA" id="ARBA00022448"/>
    </source>
</evidence>
<evidence type="ECO:0000313" key="9">
    <source>
        <dbReference type="EMBL" id="KAK6523175.1"/>
    </source>
</evidence>
<evidence type="ECO:0000256" key="7">
    <source>
        <dbReference type="SAM" id="Phobius"/>
    </source>
</evidence>
<evidence type="ECO:0000256" key="1">
    <source>
        <dbReference type="ARBA" id="ARBA00004141"/>
    </source>
</evidence>
<evidence type="ECO:0000256" key="5">
    <source>
        <dbReference type="ARBA" id="ARBA00022989"/>
    </source>
</evidence>
<dbReference type="InterPro" id="IPR005828">
    <property type="entry name" value="MFS_sugar_transport-like"/>
</dbReference>
<evidence type="ECO:0000256" key="2">
    <source>
        <dbReference type="ARBA" id="ARBA00010992"/>
    </source>
</evidence>
<dbReference type="SUPFAM" id="SSF103473">
    <property type="entry name" value="MFS general substrate transporter"/>
    <property type="match status" value="1"/>
</dbReference>
<feature type="transmembrane region" description="Helical" evidence="7">
    <location>
        <begin position="122"/>
        <end position="140"/>
    </location>
</feature>
<feature type="transmembrane region" description="Helical" evidence="7">
    <location>
        <begin position="461"/>
        <end position="484"/>
    </location>
</feature>
<evidence type="ECO:0000256" key="4">
    <source>
        <dbReference type="ARBA" id="ARBA00022692"/>
    </source>
</evidence>
<feature type="transmembrane region" description="Helical" evidence="7">
    <location>
        <begin position="53"/>
        <end position="73"/>
    </location>
</feature>
<dbReference type="AlphaFoldDB" id="A0AAV9WTE8"/>
<accession>A0AAV9WTE8</accession>
<feature type="domain" description="Major facilitator superfamily (MFS) profile" evidence="8">
    <location>
        <begin position="50"/>
        <end position="513"/>
    </location>
</feature>
<feature type="transmembrane region" description="Helical" evidence="7">
    <location>
        <begin position="93"/>
        <end position="115"/>
    </location>
</feature>
<keyword evidence="4 7" id="KW-0812">Transmembrane</keyword>
<dbReference type="PANTHER" id="PTHR48022">
    <property type="entry name" value="PLASTIDIC GLUCOSE TRANSPORTER 4"/>
    <property type="match status" value="1"/>
</dbReference>
<dbReference type="InterPro" id="IPR036259">
    <property type="entry name" value="MFS_trans_sf"/>
</dbReference>
<dbReference type="EMBL" id="JAVHJO010000019">
    <property type="protein sequence ID" value="KAK6523175.1"/>
    <property type="molecule type" value="Genomic_DNA"/>
</dbReference>
<dbReference type="InterPro" id="IPR005829">
    <property type="entry name" value="Sugar_transporter_CS"/>
</dbReference>
<dbReference type="GO" id="GO:0005351">
    <property type="term" value="F:carbohydrate:proton symporter activity"/>
    <property type="evidence" value="ECO:0007669"/>
    <property type="project" value="TreeGrafter"/>
</dbReference>
<evidence type="ECO:0000256" key="6">
    <source>
        <dbReference type="ARBA" id="ARBA00023136"/>
    </source>
</evidence>
<keyword evidence="5 7" id="KW-1133">Transmembrane helix</keyword>
<feature type="transmembrane region" description="Helical" evidence="7">
    <location>
        <begin position="384"/>
        <end position="407"/>
    </location>
</feature>
<evidence type="ECO:0000259" key="8">
    <source>
        <dbReference type="PROSITE" id="PS50850"/>
    </source>
</evidence>
<feature type="transmembrane region" description="Helical" evidence="7">
    <location>
        <begin position="353"/>
        <end position="372"/>
    </location>
</feature>
<dbReference type="FunFam" id="1.20.1250.20:FF:000134">
    <property type="entry name" value="MFS sugar transporter protein"/>
    <property type="match status" value="1"/>
</dbReference>